<accession>A0A1I5X595</accession>
<evidence type="ECO:0000313" key="1">
    <source>
        <dbReference type="EMBL" id="SFQ27185.1"/>
    </source>
</evidence>
<dbReference type="RefSeq" id="WP_074890706.1">
    <property type="nucleotide sequence ID" value="NZ_FOXO01000028.1"/>
</dbReference>
<evidence type="ECO:0000313" key="2">
    <source>
        <dbReference type="Proteomes" id="UP000182624"/>
    </source>
</evidence>
<dbReference type="Proteomes" id="UP000182624">
    <property type="component" value="Unassembled WGS sequence"/>
</dbReference>
<reference evidence="2" key="1">
    <citation type="submission" date="2016-10" db="EMBL/GenBank/DDBJ databases">
        <authorList>
            <person name="Varghese N."/>
            <person name="Submissions S."/>
        </authorList>
    </citation>
    <scope>NUCLEOTIDE SEQUENCE [LARGE SCALE GENOMIC DNA]</scope>
    <source>
        <strain evidence="2">P18</strain>
    </source>
</reference>
<dbReference type="OrthoDB" id="2003600at2"/>
<protein>
    <submittedName>
        <fullName evidence="1">Uncharacterized protein</fullName>
    </submittedName>
</protein>
<name>A0A1I5X595_9FIRM</name>
<gene>
    <name evidence="1" type="ORF">SAMN04487928_12828</name>
</gene>
<dbReference type="EMBL" id="FOXO01000028">
    <property type="protein sequence ID" value="SFQ27185.1"/>
    <property type="molecule type" value="Genomic_DNA"/>
</dbReference>
<keyword evidence="2" id="KW-1185">Reference proteome</keyword>
<dbReference type="AlphaFoldDB" id="A0A1I5X595"/>
<organism evidence="1 2">
    <name type="scientific">Butyrivibrio proteoclasticus</name>
    <dbReference type="NCBI Taxonomy" id="43305"/>
    <lineage>
        <taxon>Bacteria</taxon>
        <taxon>Bacillati</taxon>
        <taxon>Bacillota</taxon>
        <taxon>Clostridia</taxon>
        <taxon>Lachnospirales</taxon>
        <taxon>Lachnospiraceae</taxon>
        <taxon>Butyrivibrio</taxon>
    </lineage>
</organism>
<proteinExistence type="predicted"/>
<sequence>MTKTRRTMLIVLGAFLLGISVLAGAIVLFSTGSEANMDISRSIYESSHEASTKSEHIRLSQRVTVKTDEGTLPFSGTIAKSHDAFYPGTYKIVFSNNAILTKTATVEVKFQVKEGETVYILTGNKDGGYSQYAEVVAKEQNCVEFQTNILQNYTLSTTDICGAQEAMASLVGN</sequence>